<protein>
    <submittedName>
        <fullName evidence="6">AcrR family transcriptional regulator</fullName>
    </submittedName>
</protein>
<dbReference type="InterPro" id="IPR050109">
    <property type="entry name" value="HTH-type_TetR-like_transc_reg"/>
</dbReference>
<evidence type="ECO:0000313" key="7">
    <source>
        <dbReference type="Proteomes" id="UP000585905"/>
    </source>
</evidence>
<proteinExistence type="predicted"/>
<dbReference type="GO" id="GO:0000976">
    <property type="term" value="F:transcription cis-regulatory region binding"/>
    <property type="evidence" value="ECO:0007669"/>
    <property type="project" value="TreeGrafter"/>
</dbReference>
<gene>
    <name evidence="6" type="ORF">FHX53_001188</name>
</gene>
<keyword evidence="7" id="KW-1185">Reference proteome</keyword>
<evidence type="ECO:0000259" key="5">
    <source>
        <dbReference type="PROSITE" id="PS50977"/>
    </source>
</evidence>
<organism evidence="6 7">
    <name type="scientific">Microcella alkalica</name>
    <dbReference type="NCBI Taxonomy" id="355930"/>
    <lineage>
        <taxon>Bacteria</taxon>
        <taxon>Bacillati</taxon>
        <taxon>Actinomycetota</taxon>
        <taxon>Actinomycetes</taxon>
        <taxon>Micrococcales</taxon>
        <taxon>Microbacteriaceae</taxon>
        <taxon>Microcella</taxon>
    </lineage>
</organism>
<dbReference type="SUPFAM" id="SSF46689">
    <property type="entry name" value="Homeodomain-like"/>
    <property type="match status" value="1"/>
</dbReference>
<dbReference type="PANTHER" id="PTHR30055">
    <property type="entry name" value="HTH-TYPE TRANSCRIPTIONAL REGULATOR RUTR"/>
    <property type="match status" value="1"/>
</dbReference>
<feature type="DNA-binding region" description="H-T-H motif" evidence="4">
    <location>
        <begin position="35"/>
        <end position="54"/>
    </location>
</feature>
<evidence type="ECO:0000256" key="1">
    <source>
        <dbReference type="ARBA" id="ARBA00023015"/>
    </source>
</evidence>
<dbReference type="InterPro" id="IPR001647">
    <property type="entry name" value="HTH_TetR"/>
</dbReference>
<dbReference type="RefSeq" id="WP_182490417.1">
    <property type="nucleotide sequence ID" value="NZ_BAAAOV010000015.1"/>
</dbReference>
<dbReference type="AlphaFoldDB" id="A0A839E8T3"/>
<feature type="domain" description="HTH tetR-type" evidence="5">
    <location>
        <begin position="12"/>
        <end position="72"/>
    </location>
</feature>
<dbReference type="PANTHER" id="PTHR30055:SF234">
    <property type="entry name" value="HTH-TYPE TRANSCRIPTIONAL REGULATOR BETI"/>
    <property type="match status" value="1"/>
</dbReference>
<dbReference type="InterPro" id="IPR041347">
    <property type="entry name" value="MftR_C"/>
</dbReference>
<comment type="caution">
    <text evidence="6">The sequence shown here is derived from an EMBL/GenBank/DDBJ whole genome shotgun (WGS) entry which is preliminary data.</text>
</comment>
<name>A0A839E8T3_9MICO</name>
<dbReference type="EMBL" id="JACGWX010000002">
    <property type="protein sequence ID" value="MBA8847603.1"/>
    <property type="molecule type" value="Genomic_DNA"/>
</dbReference>
<dbReference type="Gene3D" id="1.10.357.10">
    <property type="entry name" value="Tetracycline Repressor, domain 2"/>
    <property type="match status" value="1"/>
</dbReference>
<keyword evidence="3" id="KW-0804">Transcription</keyword>
<sequence>MNEPRRRGRPVELDLERVAHVALDLFREHGYDDVTMEDIARVVGHSRRTIFRHFPAKASLVWAGTEGFAEVLRAEIAAADSSLPAIDAVRAAYVAAAQVPPELREVTRQRLLLIGDNHTLYSDGVARFADVGDAIRQAFIVRDGLDPDGLDAAIVGDTLVLVAHRAFIWWARHGEGAPGPVLEAAFDRVADGLRPR</sequence>
<dbReference type="Gene3D" id="1.10.10.60">
    <property type="entry name" value="Homeodomain-like"/>
    <property type="match status" value="1"/>
</dbReference>
<evidence type="ECO:0000313" key="6">
    <source>
        <dbReference type="EMBL" id="MBA8847603.1"/>
    </source>
</evidence>
<keyword evidence="2 4" id="KW-0238">DNA-binding</keyword>
<dbReference type="Pfam" id="PF17754">
    <property type="entry name" value="TetR_C_14"/>
    <property type="match status" value="1"/>
</dbReference>
<evidence type="ECO:0000256" key="4">
    <source>
        <dbReference type="PROSITE-ProRule" id="PRU00335"/>
    </source>
</evidence>
<dbReference type="Pfam" id="PF00440">
    <property type="entry name" value="TetR_N"/>
    <property type="match status" value="1"/>
</dbReference>
<accession>A0A839E8T3</accession>
<reference evidence="6 7" key="1">
    <citation type="submission" date="2020-07" db="EMBL/GenBank/DDBJ databases">
        <title>Sequencing the genomes of 1000 actinobacteria strains.</title>
        <authorList>
            <person name="Klenk H.-P."/>
        </authorList>
    </citation>
    <scope>NUCLEOTIDE SEQUENCE [LARGE SCALE GENOMIC DNA]</scope>
    <source>
        <strain evidence="6 7">DSM 19663</strain>
    </source>
</reference>
<dbReference type="InterPro" id="IPR009057">
    <property type="entry name" value="Homeodomain-like_sf"/>
</dbReference>
<dbReference type="PRINTS" id="PR00455">
    <property type="entry name" value="HTHTETR"/>
</dbReference>
<keyword evidence="1" id="KW-0805">Transcription regulation</keyword>
<dbReference type="Proteomes" id="UP000585905">
    <property type="component" value="Unassembled WGS sequence"/>
</dbReference>
<evidence type="ECO:0000256" key="3">
    <source>
        <dbReference type="ARBA" id="ARBA00023163"/>
    </source>
</evidence>
<evidence type="ECO:0000256" key="2">
    <source>
        <dbReference type="ARBA" id="ARBA00023125"/>
    </source>
</evidence>
<dbReference type="PROSITE" id="PS50977">
    <property type="entry name" value="HTH_TETR_2"/>
    <property type="match status" value="1"/>
</dbReference>
<dbReference type="GO" id="GO:0003700">
    <property type="term" value="F:DNA-binding transcription factor activity"/>
    <property type="evidence" value="ECO:0007669"/>
    <property type="project" value="TreeGrafter"/>
</dbReference>